<dbReference type="OrthoDB" id="65070at2157"/>
<gene>
    <name evidence="2" type="ORF">C7391_0299</name>
</gene>
<comment type="caution">
    <text evidence="2">The sequence shown here is derived from an EMBL/GenBank/DDBJ whole genome shotgun (WGS) entry which is preliminary data.</text>
</comment>
<dbReference type="EMBL" id="SNYS01000005">
    <property type="protein sequence ID" value="TDQ71195.1"/>
    <property type="molecule type" value="Genomic_DNA"/>
</dbReference>
<accession>A0A484F7V3</accession>
<feature type="transmembrane region" description="Helical" evidence="1">
    <location>
        <begin position="376"/>
        <end position="400"/>
    </location>
</feature>
<keyword evidence="1" id="KW-0812">Transmembrane</keyword>
<proteinExistence type="predicted"/>
<dbReference type="AlphaFoldDB" id="A0A484F7V3"/>
<reference evidence="2 3" key="1">
    <citation type="submission" date="2019-03" db="EMBL/GenBank/DDBJ databases">
        <title>Genomic Encyclopedia of Type Strains, Phase IV (KMG-IV): sequencing the most valuable type-strain genomes for metagenomic binning, comparative biology and taxonomic classification.</title>
        <authorList>
            <person name="Goeker M."/>
        </authorList>
    </citation>
    <scope>NUCLEOTIDE SEQUENCE [LARGE SCALE GENOMIC DNA]</scope>
    <source>
        <strain evidence="2 3">DSM 13328</strain>
    </source>
</reference>
<dbReference type="Proteomes" id="UP000294855">
    <property type="component" value="Unassembled WGS sequence"/>
</dbReference>
<sequence length="407" mass="44472">MTKNKTISAVGIFLAAMLLISSFPISAAATPFLELTLIDQTPYPAQPGQQVRFWIQAENMGGGSLNNVTIQVVPNAPFSAASGEASKTFNAIYSGSKVYHEYVMYVDKDAPSGNRDLTVRYKTNNSSVWYETKFKVNIGGIVDTDSRGTLIIENITSNPEVFMPGDEGVIWVILKNNASEQTVSLSNKSYAANARIQSASLYSKDGITVKSDTVSDLGIIMPGDNISIPFRISVPEDTKAGTYFLTLNVTGSSYEYNIRRNIEIKVDSDGVKTIQSKEAKDNGTDTVIEIDVVNYHQGTVRGVSIIPAANNTEFYPKEYFIGEMKPDDLYTAKFIVKQKKSADNNITFTSAYYNGDNAHDDDTSLYMTVAKTSSGISLTTMIIIAILVLIAGGAVAYYFYDKKKKSA</sequence>
<evidence type="ECO:0000313" key="2">
    <source>
        <dbReference type="EMBL" id="TDQ71195.1"/>
    </source>
</evidence>
<evidence type="ECO:0000313" key="3">
    <source>
        <dbReference type="Proteomes" id="UP000294855"/>
    </source>
</evidence>
<dbReference type="RefSeq" id="WP_133516771.1">
    <property type="nucleotide sequence ID" value="NZ_JAHDUW010000001.1"/>
</dbReference>
<evidence type="ECO:0000256" key="1">
    <source>
        <dbReference type="SAM" id="Phobius"/>
    </source>
</evidence>
<keyword evidence="1" id="KW-1133">Transmembrane helix</keyword>
<keyword evidence="3" id="KW-1185">Reference proteome</keyword>
<dbReference type="PANTHER" id="PTHR35902">
    <property type="entry name" value="S-LAYER DOMAIN-LIKE PROTEIN-RELATED"/>
    <property type="match status" value="1"/>
</dbReference>
<organism evidence="2 3">
    <name type="scientific">Methanimicrococcus blatticola</name>
    <dbReference type="NCBI Taxonomy" id="91560"/>
    <lineage>
        <taxon>Archaea</taxon>
        <taxon>Methanobacteriati</taxon>
        <taxon>Methanobacteriota</taxon>
        <taxon>Stenosarchaea group</taxon>
        <taxon>Methanomicrobia</taxon>
        <taxon>Methanosarcinales</taxon>
        <taxon>Methanosarcinaceae</taxon>
        <taxon>Methanimicrococcus</taxon>
    </lineage>
</organism>
<name>A0A484F7V3_9EURY</name>
<dbReference type="PANTHER" id="PTHR35902:SF3">
    <property type="entry name" value="NPCBM-ASSOCIATED, NEW3 DOMAIN OF ALPHA-GALACTOSIDASE"/>
    <property type="match status" value="1"/>
</dbReference>
<protein>
    <submittedName>
        <fullName evidence="2">Uncharacterized protein</fullName>
    </submittedName>
</protein>
<keyword evidence="1" id="KW-0472">Membrane</keyword>